<evidence type="ECO:0000313" key="3">
    <source>
        <dbReference type="Proteomes" id="UP000521379"/>
    </source>
</evidence>
<comment type="caution">
    <text evidence="2">The sequence shown here is derived from an EMBL/GenBank/DDBJ whole genome shotgun (WGS) entry which is preliminary data.</text>
</comment>
<keyword evidence="1" id="KW-0472">Membrane</keyword>
<proteinExistence type="predicted"/>
<name>A0A846TTQ8_9MICC</name>
<dbReference type="EMBL" id="JAAVUN010000018">
    <property type="protein sequence ID" value="NKE10169.1"/>
    <property type="molecule type" value="Genomic_DNA"/>
</dbReference>
<keyword evidence="3" id="KW-1185">Reference proteome</keyword>
<dbReference type="Proteomes" id="UP000521379">
    <property type="component" value="Unassembled WGS sequence"/>
</dbReference>
<evidence type="ECO:0000256" key="1">
    <source>
        <dbReference type="SAM" id="Phobius"/>
    </source>
</evidence>
<sequence>MAVLAARGLGAAEEVSQAERALLGVLAVAALASVPVQALGTRFERRYMAPTAAALAIGLGRLAIER</sequence>
<feature type="transmembrane region" description="Helical" evidence="1">
    <location>
        <begin position="21"/>
        <end position="41"/>
    </location>
</feature>
<keyword evidence="1" id="KW-1133">Transmembrane helix</keyword>
<gene>
    <name evidence="2" type="ORF">GTW58_09545</name>
</gene>
<protein>
    <submittedName>
        <fullName evidence="2">Uncharacterized protein</fullName>
    </submittedName>
</protein>
<accession>A0A846TTQ8</accession>
<dbReference type="RefSeq" id="WP_157980514.1">
    <property type="nucleotide sequence ID" value="NZ_JAAVUN010000018.1"/>
</dbReference>
<feature type="transmembrane region" description="Helical" evidence="1">
    <location>
        <begin position="47"/>
        <end position="64"/>
    </location>
</feature>
<evidence type="ECO:0000313" key="2">
    <source>
        <dbReference type="EMBL" id="NKE10169.1"/>
    </source>
</evidence>
<organism evidence="2 3">
    <name type="scientific">Kocuria subflava</name>
    <dbReference type="NCBI Taxonomy" id="1736139"/>
    <lineage>
        <taxon>Bacteria</taxon>
        <taxon>Bacillati</taxon>
        <taxon>Actinomycetota</taxon>
        <taxon>Actinomycetes</taxon>
        <taxon>Micrococcales</taxon>
        <taxon>Micrococcaceae</taxon>
        <taxon>Kocuria</taxon>
    </lineage>
</organism>
<keyword evidence="1" id="KW-0812">Transmembrane</keyword>
<dbReference type="AlphaFoldDB" id="A0A846TTQ8"/>
<reference evidence="2 3" key="1">
    <citation type="submission" date="2020-02" db="EMBL/GenBank/DDBJ databases">
        <authorList>
            <person name="Sun Q."/>
        </authorList>
    </citation>
    <scope>NUCLEOTIDE SEQUENCE [LARGE SCALE GENOMIC DNA]</scope>
    <source>
        <strain evidence="2 3">YIM 13062</strain>
    </source>
</reference>